<evidence type="ECO:0000313" key="8">
    <source>
        <dbReference type="EMBL" id="GGL87801.1"/>
    </source>
</evidence>
<protein>
    <recommendedName>
        <fullName evidence="6">Ribosomal RNA small subunit methyltransferase I</fullName>
        <ecNumber evidence="6">2.1.1.198</ecNumber>
    </recommendedName>
    <alternativeName>
        <fullName evidence="6">16S rRNA 2'-O-ribose C1402 methyltransferase</fullName>
    </alternativeName>
    <alternativeName>
        <fullName evidence="6">rRNA (cytidine-2'-O-)-methyltransferase RsmI</fullName>
    </alternativeName>
</protein>
<dbReference type="AlphaFoldDB" id="A0A917SND1"/>
<keyword evidence="9" id="KW-1185">Reference proteome</keyword>
<sequence length="290" mass="30227">MNTGVNPDAGRIAGEPPGGVLILGGTPLGRPADASPALVEALRTADLVAAEDTRRLLRLAADLDVAVHCPVVSYYEAVEGARIPGILDRIRGGGRVLLVTDAGMPSVSDPGYRLVAAAAAAGLRVTSVPGPSAVVTALALSGLPSDRWTFEGFPPRKAGERSRALRELAGERRTMVFFESVHRIADTVGAMVQAFGADRPAALCRELTKMHEEVRRGTLGELAAGLDGVRGEITLVVAGAPVVAVEIGDAELAAQVAELVAAGRTRRDAVDEVADRSGVPRRRVYDAAHR</sequence>
<evidence type="ECO:0000256" key="4">
    <source>
        <dbReference type="ARBA" id="ARBA00022679"/>
    </source>
</evidence>
<comment type="catalytic activity">
    <reaction evidence="6">
        <text>cytidine(1402) in 16S rRNA + S-adenosyl-L-methionine = 2'-O-methylcytidine(1402) in 16S rRNA + S-adenosyl-L-homocysteine + H(+)</text>
        <dbReference type="Rhea" id="RHEA:42924"/>
        <dbReference type="Rhea" id="RHEA-COMP:10285"/>
        <dbReference type="Rhea" id="RHEA-COMP:10286"/>
        <dbReference type="ChEBI" id="CHEBI:15378"/>
        <dbReference type="ChEBI" id="CHEBI:57856"/>
        <dbReference type="ChEBI" id="CHEBI:59789"/>
        <dbReference type="ChEBI" id="CHEBI:74495"/>
        <dbReference type="ChEBI" id="CHEBI:82748"/>
        <dbReference type="EC" id="2.1.1.198"/>
    </reaction>
</comment>
<dbReference type="NCBIfam" id="TIGR00096">
    <property type="entry name" value="16S rRNA (cytidine(1402)-2'-O)-methyltransferase"/>
    <property type="match status" value="1"/>
</dbReference>
<feature type="domain" description="Tetrapyrrole methylase" evidence="7">
    <location>
        <begin position="25"/>
        <end position="223"/>
    </location>
</feature>
<dbReference type="GO" id="GO:0005737">
    <property type="term" value="C:cytoplasm"/>
    <property type="evidence" value="ECO:0007669"/>
    <property type="project" value="UniProtKB-SubCell"/>
</dbReference>
<comment type="caution">
    <text evidence="8">The sequence shown here is derived from an EMBL/GenBank/DDBJ whole genome shotgun (WGS) entry which is preliminary data.</text>
</comment>
<reference evidence="8" key="2">
    <citation type="submission" date="2020-09" db="EMBL/GenBank/DDBJ databases">
        <authorList>
            <person name="Sun Q."/>
            <person name="Zhou Y."/>
        </authorList>
    </citation>
    <scope>NUCLEOTIDE SEQUENCE</scope>
    <source>
        <strain evidence="8">CGMCC 4.7308</strain>
    </source>
</reference>
<comment type="similarity">
    <text evidence="6">Belongs to the methyltransferase superfamily. RsmI family.</text>
</comment>
<dbReference type="SUPFAM" id="SSF53790">
    <property type="entry name" value="Tetrapyrrole methylase"/>
    <property type="match status" value="1"/>
</dbReference>
<keyword evidence="5 6" id="KW-0949">S-adenosyl-L-methionine</keyword>
<dbReference type="PANTHER" id="PTHR46111">
    <property type="entry name" value="RIBOSOMAL RNA SMALL SUBUNIT METHYLTRANSFERASE I"/>
    <property type="match status" value="1"/>
</dbReference>
<dbReference type="Pfam" id="PF00590">
    <property type="entry name" value="TP_methylase"/>
    <property type="match status" value="1"/>
</dbReference>
<keyword evidence="2 6" id="KW-0698">rRNA processing</keyword>
<dbReference type="PANTHER" id="PTHR46111:SF1">
    <property type="entry name" value="RIBOSOMAL RNA SMALL SUBUNIT METHYLTRANSFERASE I"/>
    <property type="match status" value="1"/>
</dbReference>
<comment type="subcellular location">
    <subcellularLocation>
        <location evidence="6">Cytoplasm</location>
    </subcellularLocation>
</comment>
<keyword evidence="3 6" id="KW-0489">Methyltransferase</keyword>
<evidence type="ECO:0000256" key="5">
    <source>
        <dbReference type="ARBA" id="ARBA00022691"/>
    </source>
</evidence>
<dbReference type="GO" id="GO:0070677">
    <property type="term" value="F:rRNA (cytosine-2'-O-)-methyltransferase activity"/>
    <property type="evidence" value="ECO:0007669"/>
    <property type="project" value="UniProtKB-UniRule"/>
</dbReference>
<name>A0A917SND1_9ACTN</name>
<keyword evidence="1 6" id="KW-0963">Cytoplasm</keyword>
<dbReference type="Gene3D" id="3.30.950.10">
    <property type="entry name" value="Methyltransferase, Cobalt-precorrin-4 Transmethylase, Domain 2"/>
    <property type="match status" value="1"/>
</dbReference>
<organism evidence="8 9">
    <name type="scientific">Nakamurella endophytica</name>
    <dbReference type="NCBI Taxonomy" id="1748367"/>
    <lineage>
        <taxon>Bacteria</taxon>
        <taxon>Bacillati</taxon>
        <taxon>Actinomycetota</taxon>
        <taxon>Actinomycetes</taxon>
        <taxon>Nakamurellales</taxon>
        <taxon>Nakamurellaceae</taxon>
        <taxon>Nakamurella</taxon>
    </lineage>
</organism>
<evidence type="ECO:0000256" key="3">
    <source>
        <dbReference type="ARBA" id="ARBA00022603"/>
    </source>
</evidence>
<accession>A0A917SND1</accession>
<evidence type="ECO:0000256" key="6">
    <source>
        <dbReference type="HAMAP-Rule" id="MF_01877"/>
    </source>
</evidence>
<dbReference type="InterPro" id="IPR014776">
    <property type="entry name" value="4pyrrole_Mease_sub2"/>
</dbReference>
<dbReference type="CDD" id="cd11648">
    <property type="entry name" value="RsmI"/>
    <property type="match status" value="1"/>
</dbReference>
<evidence type="ECO:0000259" key="7">
    <source>
        <dbReference type="Pfam" id="PF00590"/>
    </source>
</evidence>
<dbReference type="InterPro" id="IPR008189">
    <property type="entry name" value="rRNA_ssu_MeTfrase_I"/>
</dbReference>
<dbReference type="EMBL" id="BMNA01000001">
    <property type="protein sequence ID" value="GGL87801.1"/>
    <property type="molecule type" value="Genomic_DNA"/>
</dbReference>
<dbReference type="InterPro" id="IPR000878">
    <property type="entry name" value="4pyrrol_Mease"/>
</dbReference>
<proteinExistence type="inferred from homology"/>
<dbReference type="EC" id="2.1.1.198" evidence="6"/>
<keyword evidence="4 6" id="KW-0808">Transferase</keyword>
<dbReference type="Gene3D" id="3.40.1010.10">
    <property type="entry name" value="Cobalt-precorrin-4 Transmethylase, Domain 1"/>
    <property type="match status" value="1"/>
</dbReference>
<reference evidence="8" key="1">
    <citation type="journal article" date="2014" name="Int. J. Syst. Evol. Microbiol.">
        <title>Complete genome sequence of Corynebacterium casei LMG S-19264T (=DSM 44701T), isolated from a smear-ripened cheese.</title>
        <authorList>
            <consortium name="US DOE Joint Genome Institute (JGI-PGF)"/>
            <person name="Walter F."/>
            <person name="Albersmeier A."/>
            <person name="Kalinowski J."/>
            <person name="Ruckert C."/>
        </authorList>
    </citation>
    <scope>NUCLEOTIDE SEQUENCE</scope>
    <source>
        <strain evidence="8">CGMCC 4.7308</strain>
    </source>
</reference>
<comment type="function">
    <text evidence="6">Catalyzes the 2'-O-methylation of the ribose of cytidine 1402 (C1402) in 16S rRNA.</text>
</comment>
<evidence type="ECO:0000313" key="9">
    <source>
        <dbReference type="Proteomes" id="UP000655208"/>
    </source>
</evidence>
<dbReference type="InterPro" id="IPR035996">
    <property type="entry name" value="4pyrrol_Methylase_sf"/>
</dbReference>
<dbReference type="FunFam" id="3.30.950.10:FF:000002">
    <property type="entry name" value="Ribosomal RNA small subunit methyltransferase I"/>
    <property type="match status" value="1"/>
</dbReference>
<dbReference type="Proteomes" id="UP000655208">
    <property type="component" value="Unassembled WGS sequence"/>
</dbReference>
<dbReference type="PIRSF" id="PIRSF005917">
    <property type="entry name" value="MTase_YraL"/>
    <property type="match status" value="1"/>
</dbReference>
<gene>
    <name evidence="6 8" type="primary">rsmI</name>
    <name evidence="8" type="ORF">GCM10011594_04320</name>
</gene>
<dbReference type="HAMAP" id="MF_01877">
    <property type="entry name" value="16SrRNA_methyltr_I"/>
    <property type="match status" value="1"/>
</dbReference>
<evidence type="ECO:0000256" key="2">
    <source>
        <dbReference type="ARBA" id="ARBA00022552"/>
    </source>
</evidence>
<evidence type="ECO:0000256" key="1">
    <source>
        <dbReference type="ARBA" id="ARBA00022490"/>
    </source>
</evidence>
<dbReference type="InterPro" id="IPR014777">
    <property type="entry name" value="4pyrrole_Mease_sub1"/>
</dbReference>
<dbReference type="RefSeq" id="WP_229673591.1">
    <property type="nucleotide sequence ID" value="NZ_BMNA01000001.1"/>
</dbReference>